<evidence type="ECO:0000256" key="4">
    <source>
        <dbReference type="ARBA" id="ARBA00022801"/>
    </source>
</evidence>
<dbReference type="Proteomes" id="UP001216638">
    <property type="component" value="Chromosome 1"/>
</dbReference>
<dbReference type="GO" id="GO:0051603">
    <property type="term" value="P:proteolysis involved in protein catabolic process"/>
    <property type="evidence" value="ECO:0007669"/>
    <property type="project" value="TreeGrafter"/>
</dbReference>
<keyword evidence="3" id="KW-0479">Metal-binding</keyword>
<evidence type="ECO:0000256" key="5">
    <source>
        <dbReference type="ARBA" id="ARBA00022833"/>
    </source>
</evidence>
<dbReference type="InterPro" id="IPR047177">
    <property type="entry name" value="Pept_M20A"/>
</dbReference>
<dbReference type="InterPro" id="IPR001261">
    <property type="entry name" value="ArgE/DapE_CS"/>
</dbReference>
<comment type="similarity">
    <text evidence="1">Belongs to the peptidase M20A family.</text>
</comment>
<dbReference type="InterPro" id="IPR011650">
    <property type="entry name" value="Peptidase_M20_dimer"/>
</dbReference>
<dbReference type="PANTHER" id="PTHR45962">
    <property type="entry name" value="N-FATTY-ACYL-AMINO ACID SYNTHASE/HYDROLASE PM20D1"/>
    <property type="match status" value="1"/>
</dbReference>
<protein>
    <submittedName>
        <fullName evidence="7">Gly-Xaa carboxypeptidase</fullName>
        <ecNumber evidence="7">3.4.17.4</ecNumber>
    </submittedName>
</protein>
<gene>
    <name evidence="7" type="ORF">MBRA1_001096</name>
</gene>
<dbReference type="SUPFAM" id="SSF53187">
    <property type="entry name" value="Zn-dependent exopeptidases"/>
    <property type="match status" value="2"/>
</dbReference>
<dbReference type="InterPro" id="IPR002933">
    <property type="entry name" value="Peptidase_M20"/>
</dbReference>
<evidence type="ECO:0000256" key="2">
    <source>
        <dbReference type="ARBA" id="ARBA00022670"/>
    </source>
</evidence>
<dbReference type="Pfam" id="PF01546">
    <property type="entry name" value="Peptidase_M20"/>
    <property type="match status" value="2"/>
</dbReference>
<dbReference type="PANTHER" id="PTHR45962:SF1">
    <property type="entry name" value="N-FATTY-ACYL-AMINO ACID SYNTHASE_HYDROLASE PM20D1"/>
    <property type="match status" value="1"/>
</dbReference>
<evidence type="ECO:0000256" key="1">
    <source>
        <dbReference type="ARBA" id="ARBA00006247"/>
    </source>
</evidence>
<evidence type="ECO:0000259" key="6">
    <source>
        <dbReference type="Pfam" id="PF07687"/>
    </source>
</evidence>
<dbReference type="SUPFAM" id="SSF55031">
    <property type="entry name" value="Bacterial exopeptidase dimerisation domain"/>
    <property type="match status" value="2"/>
</dbReference>
<feature type="domain" description="Peptidase M20 dimerisation" evidence="6">
    <location>
        <begin position="920"/>
        <end position="1107"/>
    </location>
</feature>
<organism evidence="7 8">
    <name type="scientific">Malassezia brasiliensis</name>
    <dbReference type="NCBI Taxonomy" id="1821822"/>
    <lineage>
        <taxon>Eukaryota</taxon>
        <taxon>Fungi</taxon>
        <taxon>Dikarya</taxon>
        <taxon>Basidiomycota</taxon>
        <taxon>Ustilaginomycotina</taxon>
        <taxon>Malasseziomycetes</taxon>
        <taxon>Malasseziales</taxon>
        <taxon>Malasseziaceae</taxon>
        <taxon>Malassezia</taxon>
    </lineage>
</organism>
<name>A0AAF0DTF5_9BASI</name>
<dbReference type="Gene3D" id="3.40.630.10">
    <property type="entry name" value="Zn peptidases"/>
    <property type="match status" value="2"/>
</dbReference>
<evidence type="ECO:0000256" key="3">
    <source>
        <dbReference type="ARBA" id="ARBA00022723"/>
    </source>
</evidence>
<keyword evidence="2" id="KW-0645">Protease</keyword>
<dbReference type="GO" id="GO:0004181">
    <property type="term" value="F:metallocarboxypeptidase activity"/>
    <property type="evidence" value="ECO:0007669"/>
    <property type="project" value="UniProtKB-EC"/>
</dbReference>
<evidence type="ECO:0000313" key="7">
    <source>
        <dbReference type="EMBL" id="WFC94466.1"/>
    </source>
</evidence>
<dbReference type="PROSITE" id="PS00758">
    <property type="entry name" value="ARGE_DAPE_CPG2_1"/>
    <property type="match status" value="2"/>
</dbReference>
<keyword evidence="5" id="KW-0862">Zinc</keyword>
<sequence>MSAKLELPDPASTNVPPRRTRGAMRYLVAGVALVGYVYATYMRTHAPATWLAHVLDDVEGPHGVCPQVAEYDPTDALQGLNLVRPSVRSSVERLSQAVQIDTSVGDGWKDPDEDPAPWKIFAPYAEWFERSFPTVHTRDSPVRREKIHQHGLLYTWPGSDPSLKPLLITAHQDVVPVDGSTLDDWVYPPFSGHVDLANQTVWGRGAVDCKNWLHGSMAAVESLLLSGWTPRRTVLLAFGFDEESSGRQGAQHIGRFLQKRYGDNSVAMLVDEGTPVYSVSDPESFGAPIAAPAITEKGMLNVEMEVRSKGGHSSMPPPHTTIGLLSRILAVLEDHPFPDKIEEKSKAHIQFLQCMRDHPEMPEALRHALYKLEYAERAQHKRLEPNVRAVLPLAECIFLRLAPRSLKQRRLDKARQGVLDVLDYNMLSLLKTTQAEDVIHGGVKVNALPESATALINHRIATYSRIADVEHRYKRLLTPLAEQLGLSLTAFDEELVPYSNATVGSLVVGRGSWIVDTRDPSPFEGPDAGPWRLLSSVIRQTWHLDEPRHELGKKSEEEARVVKQYKRPVRVTPNVMFAITDTHWYKALTNHVFRFASLSIHPDLTGMSMFHTMHTVNEHVSIDAIVKAVDFYTNLIVAVNHENIEQRWLRLLGFAFLVTQVWMLYLRATPPSTWLPHVLEHTDDAGGVCPQVAEYDPTAALNGRKIQQPAVRTSVERLRDAIRVDTTVGDAWADPSDDPKPWHAFSEFAKVLEKSFSRIHGSTSPMRREIVHEHGLLYTWPGSDDSLKPLLLMAHQDVVPVDQTTLSEWIFPPFSGYVDTENQTVWGRGAVDCKLWLLGTMSAVESLLESGWEPRRTILLAYGFDEEANGTQGAKKIAEYLHKRYGNNSVAMIVDEGMPVYSAYDVEAFGAPIAAPAVDEKGALDVRVEVRSKGGHSSMPPPHTSIGLLSKLVTVLEEHPFPDKLEERSKAQIRFFQCMRDHPQVPKPMRMALEELEYAERSLDSDFVRMHGSKLPVHERLFVQFAPASMLRSRLERARQHVLHALDPAVRLLLKTTQAADIVQGGVKVNALPESAYAIMNHRIATYSSINETMDRYKKLLAPVAKEMGLSMTAFGEELVPFTNTSVGSLIVSNGPSHLEVADLSPFEGREAGAFRLLSSVIRQTWHLDEPRKTMDDDSHPVGSMKQKRGESLRVTPTTMFANTDTHWYKLLTRNIFRFGPATLHRDLTGLTMLHTIHTVNEHVSFDAIAKAVEFYTNLIVAVDYEDLNKV</sequence>
<dbReference type="AlphaFoldDB" id="A0AAF0DTF5"/>
<dbReference type="GO" id="GO:0000328">
    <property type="term" value="C:fungal-type vacuole lumen"/>
    <property type="evidence" value="ECO:0007669"/>
    <property type="project" value="TreeGrafter"/>
</dbReference>
<keyword evidence="8" id="KW-1185">Reference proteome</keyword>
<dbReference type="CDD" id="cd05674">
    <property type="entry name" value="M20_yscS"/>
    <property type="match status" value="2"/>
</dbReference>
<keyword evidence="4 7" id="KW-0378">Hydrolase</keyword>
<accession>A0AAF0DTF5</accession>
<dbReference type="EC" id="3.4.17.4" evidence="7"/>
<dbReference type="Gene3D" id="3.30.70.360">
    <property type="match status" value="2"/>
</dbReference>
<proteinExistence type="inferred from homology"/>
<dbReference type="Pfam" id="PF07687">
    <property type="entry name" value="M20_dimer"/>
    <property type="match status" value="2"/>
</dbReference>
<feature type="domain" description="Peptidase M20 dimerisation" evidence="6">
    <location>
        <begin position="295"/>
        <end position="481"/>
    </location>
</feature>
<dbReference type="FunFam" id="3.40.630.10:FF:000027">
    <property type="entry name" value="N-fatty-acyl-amino acid synthase/hydrolase PM20D1"/>
    <property type="match status" value="2"/>
</dbReference>
<dbReference type="InterPro" id="IPR036264">
    <property type="entry name" value="Bact_exopeptidase_dim_dom"/>
</dbReference>
<reference evidence="7" key="1">
    <citation type="submission" date="2023-03" db="EMBL/GenBank/DDBJ databases">
        <title>Mating type loci evolution in Malassezia.</title>
        <authorList>
            <person name="Coelho M.A."/>
        </authorList>
    </citation>
    <scope>NUCLEOTIDE SEQUENCE</scope>
    <source>
        <strain evidence="7">CBS 14135</strain>
    </source>
</reference>
<dbReference type="Gene3D" id="1.10.150.900">
    <property type="match status" value="2"/>
</dbReference>
<dbReference type="EMBL" id="CP119951">
    <property type="protein sequence ID" value="WFC94466.1"/>
    <property type="molecule type" value="Genomic_DNA"/>
</dbReference>
<keyword evidence="7" id="KW-0121">Carboxypeptidase</keyword>
<dbReference type="GO" id="GO:0046872">
    <property type="term" value="F:metal ion binding"/>
    <property type="evidence" value="ECO:0007669"/>
    <property type="project" value="UniProtKB-KW"/>
</dbReference>
<evidence type="ECO:0000313" key="8">
    <source>
        <dbReference type="Proteomes" id="UP001216638"/>
    </source>
</evidence>